<dbReference type="PANTHER" id="PTHR30543:SF21">
    <property type="entry name" value="NAD(P)H-DEPENDENT FMN REDUCTASE LOT6"/>
    <property type="match status" value="1"/>
</dbReference>
<organism evidence="2 3">
    <name type="scientific">Tropicimonas sediminicola</name>
    <dbReference type="NCBI Taxonomy" id="1031541"/>
    <lineage>
        <taxon>Bacteria</taxon>
        <taxon>Pseudomonadati</taxon>
        <taxon>Pseudomonadota</taxon>
        <taxon>Alphaproteobacteria</taxon>
        <taxon>Rhodobacterales</taxon>
        <taxon>Roseobacteraceae</taxon>
        <taxon>Tropicimonas</taxon>
    </lineage>
</organism>
<proteinExistence type="predicted"/>
<dbReference type="InterPro" id="IPR005025">
    <property type="entry name" value="FMN_Rdtase-like_dom"/>
</dbReference>
<keyword evidence="3" id="KW-1185">Reference proteome</keyword>
<dbReference type="Proteomes" id="UP000198426">
    <property type="component" value="Unassembled WGS sequence"/>
</dbReference>
<dbReference type="GO" id="GO:0016491">
    <property type="term" value="F:oxidoreductase activity"/>
    <property type="evidence" value="ECO:0007669"/>
    <property type="project" value="InterPro"/>
</dbReference>
<accession>A0A239KXJ6</accession>
<dbReference type="GO" id="GO:0010181">
    <property type="term" value="F:FMN binding"/>
    <property type="evidence" value="ECO:0007669"/>
    <property type="project" value="TreeGrafter"/>
</dbReference>
<reference evidence="2 3" key="1">
    <citation type="submission" date="2017-06" db="EMBL/GenBank/DDBJ databases">
        <authorList>
            <person name="Kim H.J."/>
            <person name="Triplett B.A."/>
        </authorList>
    </citation>
    <scope>NUCLEOTIDE SEQUENCE [LARGE SCALE GENOMIC DNA]</scope>
    <source>
        <strain evidence="2 3">DSM 29339</strain>
    </source>
</reference>
<dbReference type="InterPro" id="IPR050712">
    <property type="entry name" value="NAD(P)H-dep_reductase"/>
</dbReference>
<evidence type="ECO:0000259" key="1">
    <source>
        <dbReference type="Pfam" id="PF03358"/>
    </source>
</evidence>
<dbReference type="AlphaFoldDB" id="A0A239KXJ6"/>
<dbReference type="Pfam" id="PF03358">
    <property type="entry name" value="FMN_red"/>
    <property type="match status" value="1"/>
</dbReference>
<dbReference type="RefSeq" id="WP_089234611.1">
    <property type="nucleotide sequence ID" value="NZ_FZOY01000008.1"/>
</dbReference>
<dbReference type="GO" id="GO:0005829">
    <property type="term" value="C:cytosol"/>
    <property type="evidence" value="ECO:0007669"/>
    <property type="project" value="TreeGrafter"/>
</dbReference>
<gene>
    <name evidence="2" type="ORF">SAMN05421757_108110</name>
</gene>
<dbReference type="PANTHER" id="PTHR30543">
    <property type="entry name" value="CHROMATE REDUCTASE"/>
    <property type="match status" value="1"/>
</dbReference>
<dbReference type="SUPFAM" id="SSF52218">
    <property type="entry name" value="Flavoproteins"/>
    <property type="match status" value="1"/>
</dbReference>
<protein>
    <submittedName>
        <fullName evidence="2">NAD(P)H-dependent FMN reductase</fullName>
    </submittedName>
</protein>
<feature type="domain" description="NADPH-dependent FMN reductase-like" evidence="1">
    <location>
        <begin position="3"/>
        <end position="149"/>
    </location>
</feature>
<dbReference type="EMBL" id="FZOY01000008">
    <property type="protein sequence ID" value="SNT22941.1"/>
    <property type="molecule type" value="Genomic_DNA"/>
</dbReference>
<sequence>MTTILGISGSLRKASFNTGLLRAAAGMMPEGATLEFGSIEGVPLYNGDDEAANGTPEAVARLRAQLEAADGLLLSTPEYNNGIPGVFKNAIDWMASGKGADAFKGKPVAVIGASPMAFGTVLAQDAWWPVLRTLGTRPWYEGRLMVGKAREKFDETGELKDADTQERLASFVEGFVAAI</sequence>
<evidence type="ECO:0000313" key="2">
    <source>
        <dbReference type="EMBL" id="SNT22941.1"/>
    </source>
</evidence>
<dbReference type="Gene3D" id="3.40.50.360">
    <property type="match status" value="1"/>
</dbReference>
<name>A0A239KXJ6_9RHOB</name>
<evidence type="ECO:0000313" key="3">
    <source>
        <dbReference type="Proteomes" id="UP000198426"/>
    </source>
</evidence>
<dbReference type="InterPro" id="IPR029039">
    <property type="entry name" value="Flavoprotein-like_sf"/>
</dbReference>
<dbReference type="OrthoDB" id="9812295at2"/>